<gene>
    <name evidence="5" type="ORF">BSK52_23630</name>
</gene>
<evidence type="ECO:0000256" key="1">
    <source>
        <dbReference type="ARBA" id="ARBA00023015"/>
    </source>
</evidence>
<dbReference type="InterPro" id="IPR014710">
    <property type="entry name" value="RmlC-like_jellyroll"/>
</dbReference>
<dbReference type="OrthoDB" id="2582835at2"/>
<dbReference type="GO" id="GO:0043565">
    <property type="term" value="F:sequence-specific DNA binding"/>
    <property type="evidence" value="ECO:0007669"/>
    <property type="project" value="InterPro"/>
</dbReference>
<dbReference type="GO" id="GO:0003700">
    <property type="term" value="F:DNA-binding transcription factor activity"/>
    <property type="evidence" value="ECO:0007669"/>
    <property type="project" value="InterPro"/>
</dbReference>
<dbReference type="Pfam" id="PF12833">
    <property type="entry name" value="HTH_18"/>
    <property type="match status" value="1"/>
</dbReference>
<protein>
    <submittedName>
        <fullName evidence="5">AraC family transcriptional regulator</fullName>
    </submittedName>
</protein>
<dbReference type="PROSITE" id="PS00041">
    <property type="entry name" value="HTH_ARAC_FAMILY_1"/>
    <property type="match status" value="1"/>
</dbReference>
<accession>A0A1R0XPA7</accession>
<dbReference type="PANTHER" id="PTHR43280">
    <property type="entry name" value="ARAC-FAMILY TRANSCRIPTIONAL REGULATOR"/>
    <property type="match status" value="1"/>
</dbReference>
<keyword evidence="3" id="KW-0804">Transcription</keyword>
<proteinExistence type="predicted"/>
<keyword evidence="2" id="KW-0238">DNA-binding</keyword>
<dbReference type="PANTHER" id="PTHR43280:SF34">
    <property type="entry name" value="ARAC-FAMILY TRANSCRIPTIONAL REGULATOR"/>
    <property type="match status" value="1"/>
</dbReference>
<sequence>MSIRRSTFVMSGDSFFEPDVPINVNRAYETFELNAHSHEFIEITYISEGAGVHYIEDEAVPVEHGTLFFIPIGRSHVFRPKTPIKDRPLIVYNCLFPVEYLSELQVTFPHAKDICEFFTDMQLLWFSMKDISGSYHIMFRELFREFSAKPPGYLAVLDALVVQILTGLFRHRLQLNTPTGEKPQWMAVDEAIAFINYNYASGLKLSDLASKANLSERQFSRLFQHQTGMSFTDYMQSIRMDAACRMLSGGYRGVSEIAAAVGYADLKFFHQIFKKKIGMTPRQYSNSLRVEQ</sequence>
<evidence type="ECO:0000313" key="5">
    <source>
        <dbReference type="EMBL" id="OMD36792.1"/>
    </source>
</evidence>
<dbReference type="EMBL" id="MPTC01000027">
    <property type="protein sequence ID" value="OMD36792.1"/>
    <property type="molecule type" value="Genomic_DNA"/>
</dbReference>
<dbReference type="SMART" id="SM00342">
    <property type="entry name" value="HTH_ARAC"/>
    <property type="match status" value="1"/>
</dbReference>
<dbReference type="PRINTS" id="PR00032">
    <property type="entry name" value="HTHARAC"/>
</dbReference>
<feature type="domain" description="HTH araC/xylS-type" evidence="4">
    <location>
        <begin position="189"/>
        <end position="287"/>
    </location>
</feature>
<dbReference type="Gene3D" id="1.10.10.60">
    <property type="entry name" value="Homeodomain-like"/>
    <property type="match status" value="2"/>
</dbReference>
<evidence type="ECO:0000313" key="6">
    <source>
        <dbReference type="Proteomes" id="UP000187439"/>
    </source>
</evidence>
<dbReference type="AlphaFoldDB" id="A0A1R0XPA7"/>
<dbReference type="InterPro" id="IPR020449">
    <property type="entry name" value="Tscrpt_reg_AraC-type_HTH"/>
</dbReference>
<keyword evidence="1" id="KW-0805">Transcription regulation</keyword>
<reference evidence="5 6" key="1">
    <citation type="submission" date="2016-10" db="EMBL/GenBank/DDBJ databases">
        <title>Paenibacillus species isolates.</title>
        <authorList>
            <person name="Beno S.M."/>
        </authorList>
    </citation>
    <scope>NUCLEOTIDE SEQUENCE [LARGE SCALE GENOMIC DNA]</scope>
    <source>
        <strain evidence="5 6">FSL H7-0710</strain>
    </source>
</reference>
<dbReference type="Gene3D" id="2.60.120.10">
    <property type="entry name" value="Jelly Rolls"/>
    <property type="match status" value="1"/>
</dbReference>
<dbReference type="InterPro" id="IPR018060">
    <property type="entry name" value="HTH_AraC"/>
</dbReference>
<comment type="caution">
    <text evidence="5">The sequence shown here is derived from an EMBL/GenBank/DDBJ whole genome shotgun (WGS) entry which is preliminary data.</text>
</comment>
<evidence type="ECO:0000259" key="4">
    <source>
        <dbReference type="PROSITE" id="PS01124"/>
    </source>
</evidence>
<dbReference type="InterPro" id="IPR037923">
    <property type="entry name" value="HTH-like"/>
</dbReference>
<dbReference type="InterPro" id="IPR003313">
    <property type="entry name" value="AraC-bd"/>
</dbReference>
<organism evidence="5 6">
    <name type="scientific">Paenibacillus odorifer</name>
    <dbReference type="NCBI Taxonomy" id="189426"/>
    <lineage>
        <taxon>Bacteria</taxon>
        <taxon>Bacillati</taxon>
        <taxon>Bacillota</taxon>
        <taxon>Bacilli</taxon>
        <taxon>Bacillales</taxon>
        <taxon>Paenibacillaceae</taxon>
        <taxon>Paenibacillus</taxon>
    </lineage>
</organism>
<dbReference type="InterPro" id="IPR009057">
    <property type="entry name" value="Homeodomain-like_sf"/>
</dbReference>
<dbReference type="InterPro" id="IPR018062">
    <property type="entry name" value="HTH_AraC-typ_CS"/>
</dbReference>
<evidence type="ECO:0000256" key="2">
    <source>
        <dbReference type="ARBA" id="ARBA00023125"/>
    </source>
</evidence>
<dbReference type="Pfam" id="PF02311">
    <property type="entry name" value="AraC_binding"/>
    <property type="match status" value="1"/>
</dbReference>
<dbReference type="PROSITE" id="PS01124">
    <property type="entry name" value="HTH_ARAC_FAMILY_2"/>
    <property type="match status" value="1"/>
</dbReference>
<dbReference type="Proteomes" id="UP000187439">
    <property type="component" value="Unassembled WGS sequence"/>
</dbReference>
<dbReference type="SUPFAM" id="SSF46689">
    <property type="entry name" value="Homeodomain-like"/>
    <property type="match status" value="2"/>
</dbReference>
<dbReference type="SUPFAM" id="SSF51215">
    <property type="entry name" value="Regulatory protein AraC"/>
    <property type="match status" value="1"/>
</dbReference>
<dbReference type="RefSeq" id="WP_076120902.1">
    <property type="nucleotide sequence ID" value="NZ_MPTC01000027.1"/>
</dbReference>
<name>A0A1R0XPA7_9BACL</name>
<evidence type="ECO:0000256" key="3">
    <source>
        <dbReference type="ARBA" id="ARBA00023163"/>
    </source>
</evidence>